<dbReference type="Pfam" id="PF13692">
    <property type="entry name" value="Glyco_trans_1_4"/>
    <property type="match status" value="1"/>
</dbReference>
<dbReference type="EMBL" id="JAASQL010000002">
    <property type="protein sequence ID" value="NIJ45424.1"/>
    <property type="molecule type" value="Genomic_DNA"/>
</dbReference>
<dbReference type="Proteomes" id="UP000745859">
    <property type="component" value="Unassembled WGS sequence"/>
</dbReference>
<accession>A0ABX0U9B1</accession>
<proteinExistence type="predicted"/>
<dbReference type="RefSeq" id="WP_167187446.1">
    <property type="nucleotide sequence ID" value="NZ_JAASQL010000002.1"/>
</dbReference>
<name>A0ABX0U9B1_9FLAO</name>
<sequence length="359" mass="41994">MIKDKVIVFSNYHIQKNSGGPPGYIYKCIIDNLPSNVVLLQDVLVKNSRTLKTKFRNKINYLTSLVYDNKRNNHVIKYINANCFNYKYIYFHDVFTLYKVLHLLSNKQVVILQSHSPELPSEELYDINKDLTQLKKNRQIEKKSFERANVLVFPNKECKILYNKLINENHNIKYLLTGIKEIKSKINYPISQDKINLLFIGRRNDVKGFNSLIEVFKKVTKKRKDLRLFIAGGGEKIYGDNIYDLGMITTAYDWINSVDFVFSLNQQSYFDLNVIETICLGTPLIMTTTEGHEFFKNKDGIIDVTTNSLEDVLLSEKIISKNYKKEHKLILKAMYDEFFTGDKFKDRLENVCMKVINEK</sequence>
<gene>
    <name evidence="1" type="ORF">FHR24_001892</name>
</gene>
<protein>
    <submittedName>
        <fullName evidence="1">Glycosyltransferase involved in cell wall biosynthesis</fullName>
    </submittedName>
</protein>
<keyword evidence="2" id="KW-1185">Reference proteome</keyword>
<reference evidence="1 2" key="1">
    <citation type="submission" date="2020-03" db="EMBL/GenBank/DDBJ databases">
        <title>Genomic Encyclopedia of Type Strains, Phase IV (KMG-IV): sequencing the most valuable type-strain genomes for metagenomic binning, comparative biology and taxonomic classification.</title>
        <authorList>
            <person name="Goeker M."/>
        </authorList>
    </citation>
    <scope>NUCLEOTIDE SEQUENCE [LARGE SCALE GENOMIC DNA]</scope>
    <source>
        <strain evidence="1 2">DSM 101599</strain>
    </source>
</reference>
<evidence type="ECO:0000313" key="1">
    <source>
        <dbReference type="EMBL" id="NIJ45424.1"/>
    </source>
</evidence>
<dbReference type="SUPFAM" id="SSF53756">
    <property type="entry name" value="UDP-Glycosyltransferase/glycogen phosphorylase"/>
    <property type="match status" value="1"/>
</dbReference>
<evidence type="ECO:0000313" key="2">
    <source>
        <dbReference type="Proteomes" id="UP000745859"/>
    </source>
</evidence>
<comment type="caution">
    <text evidence="1">The sequence shown here is derived from an EMBL/GenBank/DDBJ whole genome shotgun (WGS) entry which is preliminary data.</text>
</comment>
<dbReference type="Gene3D" id="3.40.50.2000">
    <property type="entry name" value="Glycogen Phosphorylase B"/>
    <property type="match status" value="1"/>
</dbReference>
<organism evidence="1 2">
    <name type="scientific">Wenyingzhuangia heitensis</name>
    <dbReference type="NCBI Taxonomy" id="1487859"/>
    <lineage>
        <taxon>Bacteria</taxon>
        <taxon>Pseudomonadati</taxon>
        <taxon>Bacteroidota</taxon>
        <taxon>Flavobacteriia</taxon>
        <taxon>Flavobacteriales</taxon>
        <taxon>Flavobacteriaceae</taxon>
        <taxon>Wenyingzhuangia</taxon>
    </lineage>
</organism>